<gene>
    <name evidence="1" type="ORF">GTH32_05390</name>
</gene>
<dbReference type="EMBL" id="JAAAWN010000005">
    <property type="protein sequence ID" value="NDV90630.1"/>
    <property type="molecule type" value="Genomic_DNA"/>
</dbReference>
<proteinExistence type="predicted"/>
<protein>
    <submittedName>
        <fullName evidence="1">Uncharacterized protein</fullName>
    </submittedName>
</protein>
<dbReference type="Proteomes" id="UP000470213">
    <property type="component" value="Unassembled WGS sequence"/>
</dbReference>
<dbReference type="RefSeq" id="WP_163084215.1">
    <property type="nucleotide sequence ID" value="NZ_JAAAWN010000005.1"/>
</dbReference>
<keyword evidence="2" id="KW-1185">Reference proteome</keyword>
<evidence type="ECO:0000313" key="1">
    <source>
        <dbReference type="EMBL" id="NDV90630.1"/>
    </source>
</evidence>
<comment type="caution">
    <text evidence="1">The sequence shown here is derived from an EMBL/GenBank/DDBJ whole genome shotgun (WGS) entry which is preliminary data.</text>
</comment>
<evidence type="ECO:0000313" key="2">
    <source>
        <dbReference type="Proteomes" id="UP000470213"/>
    </source>
</evidence>
<sequence length="85" mass="9186">MTLLLNSAFEEIREKEEAYQAQKQCAAAAATHAKNNTKLIMGNPSTLGAFFAAGAYKGATSSSPKHQRKRAIITFVRTALTSILQ</sequence>
<organism evidence="1 2">
    <name type="scientific">Alteromonas profundi</name>
    <dbReference type="NCBI Taxonomy" id="2696062"/>
    <lineage>
        <taxon>Bacteria</taxon>
        <taxon>Pseudomonadati</taxon>
        <taxon>Pseudomonadota</taxon>
        <taxon>Gammaproteobacteria</taxon>
        <taxon>Alteromonadales</taxon>
        <taxon>Alteromonadaceae</taxon>
        <taxon>Alteromonas/Salinimonas group</taxon>
        <taxon>Alteromonas</taxon>
    </lineage>
</organism>
<reference evidence="1 2" key="1">
    <citation type="submission" date="2020-01" db="EMBL/GenBank/DDBJ databases">
        <authorList>
            <person name="Chen J."/>
            <person name="Zhu S."/>
            <person name="Yang J."/>
        </authorList>
    </citation>
    <scope>NUCLEOTIDE SEQUENCE [LARGE SCALE GENOMIC DNA]</scope>
    <source>
        <strain evidence="1 2">345S023</strain>
    </source>
</reference>
<accession>A0A7X5RKQ0</accession>
<name>A0A7X5RKQ0_9ALTE</name>
<dbReference type="AlphaFoldDB" id="A0A7X5RKQ0"/>